<dbReference type="AlphaFoldDB" id="A0A9W6VAT2"/>
<proteinExistence type="predicted"/>
<feature type="transmembrane region" description="Helical" evidence="6">
    <location>
        <begin position="158"/>
        <end position="180"/>
    </location>
</feature>
<dbReference type="GO" id="GO:0016020">
    <property type="term" value="C:membrane"/>
    <property type="evidence" value="ECO:0007669"/>
    <property type="project" value="UniProtKB-SubCell"/>
</dbReference>
<dbReference type="Proteomes" id="UP001165042">
    <property type="component" value="Unassembled WGS sequence"/>
</dbReference>
<feature type="transmembrane region" description="Helical" evidence="6">
    <location>
        <begin position="42"/>
        <end position="65"/>
    </location>
</feature>
<evidence type="ECO:0000313" key="8">
    <source>
        <dbReference type="Proteomes" id="UP001165042"/>
    </source>
</evidence>
<gene>
    <name evidence="7" type="ORF">Aglo03_32520</name>
</gene>
<sequence length="426" mass="42997">MSSRWPVVAAFAALGVATQVSWLTYAATTTAAARHFGVSDQAVGWLANLFPLLFVALAVPTGIALDRALRPTLAVGALLIAAGAALRVAEDAYWAALVGQTLAAVAQPILANAITRVAAAYLAPADRPLGIAVGAGATYLGMITAIGIGTAIPDDIPTVVAIGAAISIAAAVAGLLALRVPPPRQPESEVSPLKVWREPGVPVLATIVFLGMGIFVALATWLEPLLAPAGITADTSGLLLLVMLVAGVAGCVLVPPFAARKALEPKALRLTGVVTALACLLLGFLPMVTGVAASVPLGFLLLSALPVALAMVERDDPGKAGPITSLIWMTGNAGGVVVSLAVGFLLDTPGLAFTLLAALGVGAAWLAGELEHGEDEVAGPEGHHELARGGDAAIGEHTGAPTADDGRSQPDGLDGEERHERPTERG</sequence>
<dbReference type="EMBL" id="BSSD01000004">
    <property type="protein sequence ID" value="GLW92436.1"/>
    <property type="molecule type" value="Genomic_DNA"/>
</dbReference>
<feature type="transmembrane region" description="Helical" evidence="6">
    <location>
        <begin position="324"/>
        <end position="345"/>
    </location>
</feature>
<evidence type="ECO:0000256" key="5">
    <source>
        <dbReference type="SAM" id="MobiDB-lite"/>
    </source>
</evidence>
<evidence type="ECO:0000256" key="6">
    <source>
        <dbReference type="SAM" id="Phobius"/>
    </source>
</evidence>
<feature type="transmembrane region" description="Helical" evidence="6">
    <location>
        <begin position="351"/>
        <end position="368"/>
    </location>
</feature>
<dbReference type="Gene3D" id="1.20.1250.20">
    <property type="entry name" value="MFS general substrate transporter like domains"/>
    <property type="match status" value="1"/>
</dbReference>
<name>A0A9W6VAT2_9PSEU</name>
<evidence type="ECO:0000256" key="4">
    <source>
        <dbReference type="ARBA" id="ARBA00023136"/>
    </source>
</evidence>
<feature type="transmembrane region" description="Helical" evidence="6">
    <location>
        <begin position="237"/>
        <end position="255"/>
    </location>
</feature>
<dbReference type="PANTHER" id="PTHR10924:SF6">
    <property type="entry name" value="SOLUTE CARRIER FAMILY 49 MEMBER A3"/>
    <property type="match status" value="1"/>
</dbReference>
<keyword evidence="8" id="KW-1185">Reference proteome</keyword>
<accession>A0A9W6VAT2</accession>
<comment type="subcellular location">
    <subcellularLocation>
        <location evidence="1">Membrane</location>
        <topology evidence="1">Multi-pass membrane protein</topology>
    </subcellularLocation>
</comment>
<dbReference type="PANTHER" id="PTHR10924">
    <property type="entry name" value="MAJOR FACILITATOR SUPERFAMILY PROTEIN-RELATED"/>
    <property type="match status" value="1"/>
</dbReference>
<dbReference type="Pfam" id="PF07690">
    <property type="entry name" value="MFS_1"/>
    <property type="match status" value="1"/>
</dbReference>
<dbReference type="InterPro" id="IPR049680">
    <property type="entry name" value="FLVCR1-2_SLC49-like"/>
</dbReference>
<feature type="transmembrane region" description="Helical" evidence="6">
    <location>
        <begin position="267"/>
        <end position="285"/>
    </location>
</feature>
<protein>
    <submittedName>
        <fullName evidence="7">MFS transporter</fullName>
    </submittedName>
</protein>
<comment type="caution">
    <text evidence="7">The sequence shown here is derived from an EMBL/GenBank/DDBJ whole genome shotgun (WGS) entry which is preliminary data.</text>
</comment>
<keyword evidence="4 6" id="KW-0472">Membrane</keyword>
<dbReference type="SUPFAM" id="SSF103473">
    <property type="entry name" value="MFS general substrate transporter"/>
    <property type="match status" value="1"/>
</dbReference>
<feature type="transmembrane region" description="Helical" evidence="6">
    <location>
        <begin position="201"/>
        <end position="222"/>
    </location>
</feature>
<dbReference type="GO" id="GO:0022857">
    <property type="term" value="F:transmembrane transporter activity"/>
    <property type="evidence" value="ECO:0007669"/>
    <property type="project" value="InterPro"/>
</dbReference>
<evidence type="ECO:0000256" key="3">
    <source>
        <dbReference type="ARBA" id="ARBA00022989"/>
    </source>
</evidence>
<feature type="transmembrane region" description="Helical" evidence="6">
    <location>
        <begin position="72"/>
        <end position="89"/>
    </location>
</feature>
<feature type="compositionally biased region" description="Basic and acidic residues" evidence="5">
    <location>
        <begin position="415"/>
        <end position="426"/>
    </location>
</feature>
<keyword evidence="2 6" id="KW-0812">Transmembrane</keyword>
<dbReference type="InterPro" id="IPR036259">
    <property type="entry name" value="MFS_trans_sf"/>
</dbReference>
<reference evidence="7" key="1">
    <citation type="submission" date="2023-02" db="EMBL/GenBank/DDBJ databases">
        <title>Actinokineospora globicatena NBRC 15670.</title>
        <authorList>
            <person name="Ichikawa N."/>
            <person name="Sato H."/>
            <person name="Tonouchi N."/>
        </authorList>
    </citation>
    <scope>NUCLEOTIDE SEQUENCE</scope>
    <source>
        <strain evidence="7">NBRC 15670</strain>
    </source>
</reference>
<evidence type="ECO:0000313" key="7">
    <source>
        <dbReference type="EMBL" id="GLW92436.1"/>
    </source>
</evidence>
<evidence type="ECO:0000256" key="2">
    <source>
        <dbReference type="ARBA" id="ARBA00022692"/>
    </source>
</evidence>
<keyword evidence="3 6" id="KW-1133">Transmembrane helix</keyword>
<feature type="transmembrane region" description="Helical" evidence="6">
    <location>
        <begin position="101"/>
        <end position="122"/>
    </location>
</feature>
<feature type="region of interest" description="Disordered" evidence="5">
    <location>
        <begin position="375"/>
        <end position="426"/>
    </location>
</feature>
<dbReference type="InterPro" id="IPR011701">
    <property type="entry name" value="MFS"/>
</dbReference>
<organism evidence="7 8">
    <name type="scientific">Actinokineospora globicatena</name>
    <dbReference type="NCBI Taxonomy" id="103729"/>
    <lineage>
        <taxon>Bacteria</taxon>
        <taxon>Bacillati</taxon>
        <taxon>Actinomycetota</taxon>
        <taxon>Actinomycetes</taxon>
        <taxon>Pseudonocardiales</taxon>
        <taxon>Pseudonocardiaceae</taxon>
        <taxon>Actinokineospora</taxon>
    </lineage>
</organism>
<evidence type="ECO:0000256" key="1">
    <source>
        <dbReference type="ARBA" id="ARBA00004141"/>
    </source>
</evidence>
<feature type="transmembrane region" description="Helical" evidence="6">
    <location>
        <begin position="129"/>
        <end position="152"/>
    </location>
</feature>